<dbReference type="PANTHER" id="PTHR33052">
    <property type="entry name" value="DUF4228 DOMAIN PROTEIN-RELATED"/>
    <property type="match status" value="1"/>
</dbReference>
<name>A0A9Q1GS49_9CARY</name>
<dbReference type="Proteomes" id="UP001153076">
    <property type="component" value="Unassembled WGS sequence"/>
</dbReference>
<reference evidence="2" key="1">
    <citation type="submission" date="2022-04" db="EMBL/GenBank/DDBJ databases">
        <title>Carnegiea gigantea Genome sequencing and assembly v2.</title>
        <authorList>
            <person name="Copetti D."/>
            <person name="Sanderson M.J."/>
            <person name="Burquez A."/>
            <person name="Wojciechowski M.F."/>
        </authorList>
    </citation>
    <scope>NUCLEOTIDE SEQUENCE</scope>
    <source>
        <strain evidence="2">SGP5-SGP5p</strain>
        <tissue evidence="2">Aerial part</tissue>
    </source>
</reference>
<proteinExistence type="predicted"/>
<dbReference type="EMBL" id="JAKOGI010001716">
    <property type="protein sequence ID" value="KAJ8424284.1"/>
    <property type="molecule type" value="Genomic_DNA"/>
</dbReference>
<feature type="compositionally biased region" description="Low complexity" evidence="1">
    <location>
        <begin position="145"/>
        <end position="161"/>
    </location>
</feature>
<organism evidence="2 3">
    <name type="scientific">Carnegiea gigantea</name>
    <dbReference type="NCBI Taxonomy" id="171969"/>
    <lineage>
        <taxon>Eukaryota</taxon>
        <taxon>Viridiplantae</taxon>
        <taxon>Streptophyta</taxon>
        <taxon>Embryophyta</taxon>
        <taxon>Tracheophyta</taxon>
        <taxon>Spermatophyta</taxon>
        <taxon>Magnoliopsida</taxon>
        <taxon>eudicotyledons</taxon>
        <taxon>Gunneridae</taxon>
        <taxon>Pentapetalae</taxon>
        <taxon>Caryophyllales</taxon>
        <taxon>Cactineae</taxon>
        <taxon>Cactaceae</taxon>
        <taxon>Cactoideae</taxon>
        <taxon>Echinocereeae</taxon>
        <taxon>Carnegiea</taxon>
    </lineage>
</organism>
<dbReference type="AlphaFoldDB" id="A0A9Q1GS49"/>
<dbReference type="Pfam" id="PF14009">
    <property type="entry name" value="PADRE"/>
    <property type="match status" value="1"/>
</dbReference>
<comment type="caution">
    <text evidence="2">The sequence shown here is derived from an EMBL/GenBank/DDBJ whole genome shotgun (WGS) entry which is preliminary data.</text>
</comment>
<sequence length="193" mass="21274">MTMRLSVKGADSCVSSTNSSMFMSQLVNIGQTVRRQDKDDRGAAKVIFLGGEIQSFSEPITVAELMLETTNSFLVNSKSLQIGRRFSPLNADEDLKTGNVYVLFPKQRLYSVVNTGDMGALFLAAKRGSSTGSKSKRVDDRQESSSKSSSQAAQASSVSKSNLEEIEEFFSPEMKRRLSLRRSKKPLLETIVE</sequence>
<accession>A0A9Q1GS49</accession>
<evidence type="ECO:0000313" key="3">
    <source>
        <dbReference type="Proteomes" id="UP001153076"/>
    </source>
</evidence>
<keyword evidence="3" id="KW-1185">Reference proteome</keyword>
<dbReference type="InterPro" id="IPR025322">
    <property type="entry name" value="PADRE_dom"/>
</dbReference>
<dbReference type="OrthoDB" id="1922322at2759"/>
<evidence type="ECO:0000313" key="2">
    <source>
        <dbReference type="EMBL" id="KAJ8424284.1"/>
    </source>
</evidence>
<feature type="region of interest" description="Disordered" evidence="1">
    <location>
        <begin position="130"/>
        <end position="162"/>
    </location>
</feature>
<evidence type="ECO:0000256" key="1">
    <source>
        <dbReference type="SAM" id="MobiDB-lite"/>
    </source>
</evidence>
<protein>
    <submittedName>
        <fullName evidence="2">Uncharacterized protein</fullName>
    </submittedName>
</protein>
<gene>
    <name evidence="2" type="ORF">Cgig2_003266</name>
</gene>